<keyword evidence="3" id="KW-1185">Reference proteome</keyword>
<dbReference type="EMBL" id="CP047651">
    <property type="protein sequence ID" value="QHJ01740.1"/>
    <property type="molecule type" value="Genomic_DNA"/>
</dbReference>
<dbReference type="Pfam" id="PF05016">
    <property type="entry name" value="ParE_toxin"/>
    <property type="match status" value="1"/>
</dbReference>
<keyword evidence="2" id="KW-0614">Plasmid</keyword>
<gene>
    <name evidence="2" type="ORF">GT347_27165</name>
</gene>
<evidence type="ECO:0000256" key="1">
    <source>
        <dbReference type="ARBA" id="ARBA00022649"/>
    </source>
</evidence>
<geneLocation type="plasmid" evidence="2 3">
    <name>unnamed1</name>
</geneLocation>
<dbReference type="Gene3D" id="3.30.2310.20">
    <property type="entry name" value="RelE-like"/>
    <property type="match status" value="1"/>
</dbReference>
<accession>A0A857JF29</accession>
<proteinExistence type="predicted"/>
<dbReference type="AlphaFoldDB" id="A0A857JF29"/>
<evidence type="ECO:0000313" key="2">
    <source>
        <dbReference type="EMBL" id="QHJ01740.1"/>
    </source>
</evidence>
<evidence type="ECO:0000313" key="3">
    <source>
        <dbReference type="Proteomes" id="UP000464787"/>
    </source>
</evidence>
<name>A0A857JF29_9BURK</name>
<sequence length="94" mass="10987">MSYEVVWLEPAIENVLEFAAYVAEDNLRAAFELEEKLFRSTDLLADQPYLFRASPFVPGQREIVVLPNYIVLYEVDDERQLVTVTDVVHARRQR</sequence>
<protein>
    <submittedName>
        <fullName evidence="2">Type II toxin-antitoxin system RelE/ParE family toxin</fullName>
    </submittedName>
</protein>
<keyword evidence="1" id="KW-1277">Toxin-antitoxin system</keyword>
<dbReference type="KEGG" id="xyk:GT347_27165"/>
<dbReference type="Proteomes" id="UP000464787">
    <property type="component" value="Plasmid unnamed1"/>
</dbReference>
<dbReference type="InterPro" id="IPR007712">
    <property type="entry name" value="RelE/ParE_toxin"/>
</dbReference>
<reference evidence="2 3" key="1">
    <citation type="submission" date="2020-01" db="EMBL/GenBank/DDBJ databases">
        <title>Genome sequencing of strain KACC 21265.</title>
        <authorList>
            <person name="Heo J."/>
            <person name="Kim S.-J."/>
            <person name="Kim J.-S."/>
            <person name="Hong S.-B."/>
            <person name="Kwon S.-W."/>
        </authorList>
    </citation>
    <scope>NUCLEOTIDE SEQUENCE [LARGE SCALE GENOMIC DNA]</scope>
    <source>
        <strain evidence="2 3">KACC 21265</strain>
        <plasmid evidence="2 3">unnamed1</plasmid>
    </source>
</reference>
<dbReference type="RefSeq" id="WP_160555548.1">
    <property type="nucleotide sequence ID" value="NZ_CP047651.1"/>
</dbReference>
<organism evidence="2 3">
    <name type="scientific">Xylophilus rhododendri</name>
    <dbReference type="NCBI Taxonomy" id="2697032"/>
    <lineage>
        <taxon>Bacteria</taxon>
        <taxon>Pseudomonadati</taxon>
        <taxon>Pseudomonadota</taxon>
        <taxon>Betaproteobacteria</taxon>
        <taxon>Burkholderiales</taxon>
        <taxon>Xylophilus</taxon>
    </lineage>
</organism>
<dbReference type="InterPro" id="IPR035093">
    <property type="entry name" value="RelE/ParE_toxin_dom_sf"/>
</dbReference>